<dbReference type="Proteomes" id="UP001437256">
    <property type="component" value="Unassembled WGS sequence"/>
</dbReference>
<reference evidence="2 3" key="1">
    <citation type="submission" date="2024-05" db="EMBL/GenBank/DDBJ databases">
        <title>A draft genome resource for the thread blight pathogen Marasmius tenuissimus strain MS-2.</title>
        <authorList>
            <person name="Yulfo-Soto G.E."/>
            <person name="Baruah I.K."/>
            <person name="Amoako-Attah I."/>
            <person name="Bukari Y."/>
            <person name="Meinhardt L.W."/>
            <person name="Bailey B.A."/>
            <person name="Cohen S.P."/>
        </authorList>
    </citation>
    <scope>NUCLEOTIDE SEQUENCE [LARGE SCALE GENOMIC DNA]</scope>
    <source>
        <strain evidence="2 3">MS-2</strain>
    </source>
</reference>
<proteinExistence type="predicted"/>
<comment type="caution">
    <text evidence="2">The sequence shown here is derived from an EMBL/GenBank/DDBJ whole genome shotgun (WGS) entry which is preliminary data.</text>
</comment>
<dbReference type="InterPro" id="IPR001810">
    <property type="entry name" value="F-box_dom"/>
</dbReference>
<dbReference type="Pfam" id="PF12937">
    <property type="entry name" value="F-box-like"/>
    <property type="match status" value="1"/>
</dbReference>
<dbReference type="EMBL" id="JBBXMP010000054">
    <property type="protein sequence ID" value="KAL0064956.1"/>
    <property type="molecule type" value="Genomic_DNA"/>
</dbReference>
<evidence type="ECO:0000313" key="3">
    <source>
        <dbReference type="Proteomes" id="UP001437256"/>
    </source>
</evidence>
<protein>
    <recommendedName>
        <fullName evidence="1">F-box domain-containing protein</fullName>
    </recommendedName>
</protein>
<sequence length="539" mass="61489">MSNTMNTYSGKRIRLSIEGEDDCAHISTNSTALIETEKPSETVRCVTETPKVLPDDLPNEVLSEIFAYTHAAHELNTSARHPLNPHAQARMLRNVSKRWKGIAERTISMWQDFEIDPSGAPSWASPNHPGKSSAKEKRARKMMELWLSFAFSPDNGFGKLNFVFRTYSTDTWTKVEKEVLRALKKVSDSWHYVHLEMNKSLIPELRPIQGKLGNLEWLGFVLHSEPEALLPSRRFGNVTPQEFILRVFSNAPKLRTLSTRGVVPLGPTESDDWIYSFPWEQLDRVEITEDRSWAESYNLLSRVAEYAKTIQINSNDREHFRGAIPILTLPAARCLMYVDCNTQDIGNSILSHLDLPNLTELSIDDASGRFEDFNTLSVLLASCIPRLTSLELRCHGRPICVWPRFLVPRVEESLIRLSMEIIGIGIDVEERDGRLVIVDDSIQKLAEWIHLTLRNLRDLVVILDIDNDTSMEILTACIVELRNVLQAGFGPGRTREQRFDIMIVVKGNSTLVADTLRRAWRNISRMYQVGEERVIILEE</sequence>
<accession>A0ABR2ZTF1</accession>
<keyword evidence="3" id="KW-1185">Reference proteome</keyword>
<feature type="domain" description="F-box" evidence="1">
    <location>
        <begin position="55"/>
        <end position="112"/>
    </location>
</feature>
<evidence type="ECO:0000313" key="2">
    <source>
        <dbReference type="EMBL" id="KAL0064956.1"/>
    </source>
</evidence>
<gene>
    <name evidence="2" type="ORF">AAF712_008078</name>
</gene>
<organism evidence="2 3">
    <name type="scientific">Marasmius tenuissimus</name>
    <dbReference type="NCBI Taxonomy" id="585030"/>
    <lineage>
        <taxon>Eukaryota</taxon>
        <taxon>Fungi</taxon>
        <taxon>Dikarya</taxon>
        <taxon>Basidiomycota</taxon>
        <taxon>Agaricomycotina</taxon>
        <taxon>Agaricomycetes</taxon>
        <taxon>Agaricomycetidae</taxon>
        <taxon>Agaricales</taxon>
        <taxon>Marasmiineae</taxon>
        <taxon>Marasmiaceae</taxon>
        <taxon>Marasmius</taxon>
    </lineage>
</organism>
<evidence type="ECO:0000259" key="1">
    <source>
        <dbReference type="Pfam" id="PF12937"/>
    </source>
</evidence>
<name>A0ABR2ZTF1_9AGAR</name>